<gene>
    <name evidence="4" type="ORF">LVJ77_02195</name>
</gene>
<keyword evidence="4" id="KW-0328">Glycosyltransferase</keyword>
<evidence type="ECO:0000313" key="5">
    <source>
        <dbReference type="Proteomes" id="UP000831534"/>
    </source>
</evidence>
<dbReference type="NCBIfam" id="NF006605">
    <property type="entry name" value="PRK09162.1"/>
    <property type="match status" value="1"/>
</dbReference>
<feature type="domain" description="Phosphoribosyltransferase" evidence="3">
    <location>
        <begin position="21"/>
        <end position="172"/>
    </location>
</feature>
<dbReference type="Proteomes" id="UP000831534">
    <property type="component" value="Chromosome"/>
</dbReference>
<dbReference type="RefSeq" id="WP_027008807.1">
    <property type="nucleotide sequence ID" value="NZ_CP091521.1"/>
</dbReference>
<keyword evidence="4" id="KW-0808">Transferase</keyword>
<organism evidence="4 5">
    <name type="scientific">Conchiformibius kuhniae</name>
    <dbReference type="NCBI Taxonomy" id="211502"/>
    <lineage>
        <taxon>Bacteria</taxon>
        <taxon>Pseudomonadati</taxon>
        <taxon>Pseudomonadota</taxon>
        <taxon>Betaproteobacteria</taxon>
        <taxon>Neisseriales</taxon>
        <taxon>Neisseriaceae</taxon>
        <taxon>Conchiformibius</taxon>
    </lineage>
</organism>
<sequence>MTKQQDWCEKHQEATALLANSDEIHSAAACQAAIEQMAADLCRDFADRYPLVLPIMGGAVVFTGKLLPLLRFPLDFDYIHITRYGDKLKGGAFEWLRQPQNVSGRHVLILDDILDEGLTLHTVREHILAAGAASCRTAVFADKDIGRAKPIAADYVGVRVPNRYVFGFGMDAKGMWRNLEAVYAVSN</sequence>
<dbReference type="CDD" id="cd06223">
    <property type="entry name" value="PRTases_typeI"/>
    <property type="match status" value="1"/>
</dbReference>
<dbReference type="SUPFAM" id="SSF53271">
    <property type="entry name" value="PRTase-like"/>
    <property type="match status" value="1"/>
</dbReference>
<dbReference type="GO" id="GO:0004422">
    <property type="term" value="F:hypoxanthine phosphoribosyltransferase activity"/>
    <property type="evidence" value="ECO:0007669"/>
    <property type="project" value="TreeGrafter"/>
</dbReference>
<dbReference type="PANTHER" id="PTHR43340">
    <property type="entry name" value="HYPOXANTHINE-GUANINE PHOSPHORIBOSYLTRANSFERASE"/>
    <property type="match status" value="1"/>
</dbReference>
<comment type="catalytic activity">
    <reaction evidence="2">
        <text>IMP + diphosphate = hypoxanthine + 5-phospho-alpha-D-ribose 1-diphosphate</text>
        <dbReference type="Rhea" id="RHEA:17973"/>
        <dbReference type="ChEBI" id="CHEBI:17368"/>
        <dbReference type="ChEBI" id="CHEBI:33019"/>
        <dbReference type="ChEBI" id="CHEBI:58017"/>
        <dbReference type="ChEBI" id="CHEBI:58053"/>
        <dbReference type="EC" id="2.4.2.8"/>
    </reaction>
    <physiologicalReaction direction="right-to-left" evidence="2">
        <dbReference type="Rhea" id="RHEA:17975"/>
    </physiologicalReaction>
</comment>
<dbReference type="GO" id="GO:0005829">
    <property type="term" value="C:cytosol"/>
    <property type="evidence" value="ECO:0007669"/>
    <property type="project" value="TreeGrafter"/>
</dbReference>
<protein>
    <submittedName>
        <fullName evidence="4">Hypoxanthine-guanine phosphoribosyltransferase</fullName>
        <ecNumber evidence="4">2.4.2.8</ecNumber>
    </submittedName>
</protein>
<keyword evidence="5" id="KW-1185">Reference proteome</keyword>
<accession>A0A8T9MY30</accession>
<proteinExistence type="predicted"/>
<reference evidence="4" key="2">
    <citation type="submission" date="2024-09" db="EMBL/GenBank/DDBJ databases">
        <authorList>
            <person name="Veyrier F.J."/>
        </authorList>
    </citation>
    <scope>NUCLEOTIDE SEQUENCE</scope>
    <source>
        <strain evidence="4">17694</strain>
    </source>
</reference>
<dbReference type="PANTHER" id="PTHR43340:SF1">
    <property type="entry name" value="HYPOXANTHINE PHOSPHORIBOSYLTRANSFERASE"/>
    <property type="match status" value="1"/>
</dbReference>
<evidence type="ECO:0000259" key="3">
    <source>
        <dbReference type="Pfam" id="PF00156"/>
    </source>
</evidence>
<dbReference type="GO" id="GO:0006178">
    <property type="term" value="P:guanine salvage"/>
    <property type="evidence" value="ECO:0007669"/>
    <property type="project" value="TreeGrafter"/>
</dbReference>
<dbReference type="EMBL" id="CP091521">
    <property type="protein sequence ID" value="UOP05112.1"/>
    <property type="molecule type" value="Genomic_DNA"/>
</dbReference>
<dbReference type="InterPro" id="IPR029057">
    <property type="entry name" value="PRTase-like"/>
</dbReference>
<dbReference type="GO" id="GO:0032264">
    <property type="term" value="P:IMP salvage"/>
    <property type="evidence" value="ECO:0007669"/>
    <property type="project" value="TreeGrafter"/>
</dbReference>
<evidence type="ECO:0000256" key="1">
    <source>
        <dbReference type="ARBA" id="ARBA00048811"/>
    </source>
</evidence>
<comment type="catalytic activity">
    <reaction evidence="1">
        <text>GMP + diphosphate = guanine + 5-phospho-alpha-D-ribose 1-diphosphate</text>
        <dbReference type="Rhea" id="RHEA:25424"/>
        <dbReference type="ChEBI" id="CHEBI:16235"/>
        <dbReference type="ChEBI" id="CHEBI:33019"/>
        <dbReference type="ChEBI" id="CHEBI:58017"/>
        <dbReference type="ChEBI" id="CHEBI:58115"/>
        <dbReference type="EC" id="2.4.2.8"/>
    </reaction>
    <physiologicalReaction direction="right-to-left" evidence="1">
        <dbReference type="Rhea" id="RHEA:25426"/>
    </physiologicalReaction>
</comment>
<dbReference type="Gene3D" id="3.40.50.2020">
    <property type="match status" value="1"/>
</dbReference>
<reference evidence="4" key="1">
    <citation type="journal article" date="2022" name="Res Sq">
        <title>Evolution of multicellular longitudinally dividing oral cavity symbionts (Neisseriaceae).</title>
        <authorList>
            <person name="Nyongesa S."/>
            <person name="Weber P."/>
            <person name="Bernet E."/>
            <person name="Pullido F."/>
            <person name="Nieckarz M."/>
            <person name="Delaby M."/>
            <person name="Nieves C."/>
            <person name="Viehboeck T."/>
            <person name="Krause N."/>
            <person name="Rivera-Millot A."/>
            <person name="Nakamura A."/>
            <person name="Vischer N."/>
            <person name="VanNieuwenhze M."/>
            <person name="Brun Y."/>
            <person name="Cava F."/>
            <person name="Bulgheresi S."/>
            <person name="Veyrier F."/>
        </authorList>
    </citation>
    <scope>NUCLEOTIDE SEQUENCE</scope>
    <source>
        <strain evidence="4">17694</strain>
    </source>
</reference>
<dbReference type="GO" id="GO:0000287">
    <property type="term" value="F:magnesium ion binding"/>
    <property type="evidence" value="ECO:0007669"/>
    <property type="project" value="TreeGrafter"/>
</dbReference>
<dbReference type="AlphaFoldDB" id="A0A8T9MY30"/>
<dbReference type="InterPro" id="IPR000836">
    <property type="entry name" value="PRTase_dom"/>
</dbReference>
<dbReference type="InterPro" id="IPR050408">
    <property type="entry name" value="HGPRT"/>
</dbReference>
<evidence type="ECO:0000256" key="2">
    <source>
        <dbReference type="ARBA" id="ARBA00049402"/>
    </source>
</evidence>
<name>A0A8T9MY30_9NEIS</name>
<evidence type="ECO:0000313" key="4">
    <source>
        <dbReference type="EMBL" id="UOP05112.1"/>
    </source>
</evidence>
<dbReference type="GO" id="GO:0046100">
    <property type="term" value="P:hypoxanthine metabolic process"/>
    <property type="evidence" value="ECO:0007669"/>
    <property type="project" value="TreeGrafter"/>
</dbReference>
<dbReference type="GO" id="GO:0032263">
    <property type="term" value="P:GMP salvage"/>
    <property type="evidence" value="ECO:0007669"/>
    <property type="project" value="TreeGrafter"/>
</dbReference>
<dbReference type="KEGG" id="ckh:LVJ77_02195"/>
<dbReference type="EC" id="2.4.2.8" evidence="4"/>
<dbReference type="Pfam" id="PF00156">
    <property type="entry name" value="Pribosyltran"/>
    <property type="match status" value="1"/>
</dbReference>